<keyword evidence="4" id="KW-1185">Reference proteome</keyword>
<keyword evidence="1" id="KW-1133">Transmembrane helix</keyword>
<dbReference type="InterPro" id="IPR018649">
    <property type="entry name" value="SHOCT"/>
</dbReference>
<comment type="caution">
    <text evidence="3">The sequence shown here is derived from an EMBL/GenBank/DDBJ whole genome shotgun (WGS) entry which is preliminary data.</text>
</comment>
<dbReference type="OrthoDB" id="3748887at2"/>
<gene>
    <name evidence="3" type="ORF">E0H50_35475</name>
</gene>
<dbReference type="AlphaFoldDB" id="A0A4R0I564"/>
<sequence length="81" mass="9350">MYWNGMGWGGWVMMTITVVAFWGLVAVVVVALVRSLRGEPARRAPGKSALELLDERFARGEIDETDYHRRRELLLEHRVDH</sequence>
<dbReference type="EMBL" id="SJKA01000019">
    <property type="protein sequence ID" value="TCC21674.1"/>
    <property type="molecule type" value="Genomic_DNA"/>
</dbReference>
<proteinExistence type="predicted"/>
<feature type="transmembrane region" description="Helical" evidence="1">
    <location>
        <begin position="12"/>
        <end position="33"/>
    </location>
</feature>
<evidence type="ECO:0000256" key="1">
    <source>
        <dbReference type="SAM" id="Phobius"/>
    </source>
</evidence>
<organism evidence="3 4">
    <name type="scientific">Kribbella sindirgiensis</name>
    <dbReference type="NCBI Taxonomy" id="1124744"/>
    <lineage>
        <taxon>Bacteria</taxon>
        <taxon>Bacillati</taxon>
        <taxon>Actinomycetota</taxon>
        <taxon>Actinomycetes</taxon>
        <taxon>Propionibacteriales</taxon>
        <taxon>Kribbellaceae</taxon>
        <taxon>Kribbella</taxon>
    </lineage>
</organism>
<keyword evidence="1" id="KW-0472">Membrane</keyword>
<reference evidence="3 4" key="1">
    <citation type="submission" date="2019-02" db="EMBL/GenBank/DDBJ databases">
        <title>Kribbella capetownensis sp. nov. and Kribbella speibonae sp. nov., isolated from soil.</title>
        <authorList>
            <person name="Curtis S.M."/>
            <person name="Norton I."/>
            <person name="Everest G.J."/>
            <person name="Meyers P.R."/>
        </authorList>
    </citation>
    <scope>NUCLEOTIDE SEQUENCE [LARGE SCALE GENOMIC DNA]</scope>
    <source>
        <strain evidence="3 4">DSM 27082</strain>
    </source>
</reference>
<feature type="domain" description="SHOCT" evidence="2">
    <location>
        <begin position="49"/>
        <end position="75"/>
    </location>
</feature>
<dbReference type="Pfam" id="PF09851">
    <property type="entry name" value="SHOCT"/>
    <property type="match status" value="1"/>
</dbReference>
<evidence type="ECO:0000313" key="3">
    <source>
        <dbReference type="EMBL" id="TCC21674.1"/>
    </source>
</evidence>
<keyword evidence="1" id="KW-0812">Transmembrane</keyword>
<evidence type="ECO:0000313" key="4">
    <source>
        <dbReference type="Proteomes" id="UP000292695"/>
    </source>
</evidence>
<evidence type="ECO:0000259" key="2">
    <source>
        <dbReference type="Pfam" id="PF09851"/>
    </source>
</evidence>
<dbReference type="Proteomes" id="UP000292695">
    <property type="component" value="Unassembled WGS sequence"/>
</dbReference>
<accession>A0A4R0I564</accession>
<name>A0A4R0I564_9ACTN</name>
<protein>
    <submittedName>
        <fullName evidence="3">SHOCT domain-containing protein</fullName>
    </submittedName>
</protein>